<organism evidence="1 2">
    <name type="scientific">Granulicella aggregans</name>
    <dbReference type="NCBI Taxonomy" id="474949"/>
    <lineage>
        <taxon>Bacteria</taxon>
        <taxon>Pseudomonadati</taxon>
        <taxon>Acidobacteriota</taxon>
        <taxon>Terriglobia</taxon>
        <taxon>Terriglobales</taxon>
        <taxon>Acidobacteriaceae</taxon>
        <taxon>Granulicella</taxon>
    </lineage>
</organism>
<evidence type="ECO:0000313" key="2">
    <source>
        <dbReference type="Proteomes" id="UP000540989"/>
    </source>
</evidence>
<accession>A0A7W8E639</accession>
<name>A0A7W8E639_9BACT</name>
<dbReference type="RefSeq" id="WP_184222448.1">
    <property type="nucleotide sequence ID" value="NZ_JACHIP010000011.1"/>
</dbReference>
<dbReference type="AlphaFoldDB" id="A0A7W8E639"/>
<proteinExistence type="predicted"/>
<evidence type="ECO:0000313" key="1">
    <source>
        <dbReference type="EMBL" id="MBB5060272.1"/>
    </source>
</evidence>
<sequence>MIEAILERCAGIDVGKKFVVVCVMTGGARDEPHTQIKKFGTIVSELQRLAEWLVAERLHSRRDGEYRQLLEAGLQPA</sequence>
<comment type="caution">
    <text evidence="1">The sequence shown here is derived from an EMBL/GenBank/DDBJ whole genome shotgun (WGS) entry which is preliminary data.</text>
</comment>
<keyword evidence="2" id="KW-1185">Reference proteome</keyword>
<protein>
    <recommendedName>
        <fullName evidence="3">Transposase</fullName>
    </recommendedName>
</protein>
<dbReference type="Proteomes" id="UP000540989">
    <property type="component" value="Unassembled WGS sequence"/>
</dbReference>
<gene>
    <name evidence="1" type="ORF">HDF16_005008</name>
</gene>
<dbReference type="EMBL" id="JACHIP010000011">
    <property type="protein sequence ID" value="MBB5060272.1"/>
    <property type="molecule type" value="Genomic_DNA"/>
</dbReference>
<evidence type="ECO:0008006" key="3">
    <source>
        <dbReference type="Google" id="ProtNLM"/>
    </source>
</evidence>
<reference evidence="1 2" key="1">
    <citation type="submission" date="2020-08" db="EMBL/GenBank/DDBJ databases">
        <title>Genomic Encyclopedia of Type Strains, Phase IV (KMG-V): Genome sequencing to study the core and pangenomes of soil and plant-associated prokaryotes.</title>
        <authorList>
            <person name="Whitman W."/>
        </authorList>
    </citation>
    <scope>NUCLEOTIDE SEQUENCE [LARGE SCALE GENOMIC DNA]</scope>
    <source>
        <strain evidence="1 2">M8UP14</strain>
    </source>
</reference>